<sequence length="508" mass="57230">MTLILLVIVVSAAVVLLWAAVLRRKASSSPPGPLALPLIGHLHLLGPRLHHSFDELSKRYGPLMHIRLGSMPCAVVSSPQLAEEFLKTNDAVFSTRKGSTVVDMVTYRASFAFGSCTPYWKFIKKLCTYELLGSRNINHFRPIRTLEVRNFLQILMRKGTSGESFDVSEELLKMTNNVISNMMLSIGCTETETEAEGVRRVVREVTQIFGELDVADVIRFCNNFDFTGIRKRSRDIHSRYDAFLEKIITQREHRRRSPTQPAGEPADLLDMLLDIMESGKAEVKITRDHLKSLILDFFTAGTDTTATTSEWALSEMISNPRVLKKAQDEIDKVVGRERLLEESDAPNLPYLYALIKETFRLHPPIPLITRFSISDCVIDGYHIPADTMLFVNSWSIGRNPNYWDTPLQFRPERFLDGGPSASIDFKGKHYELLPFGTGRRGCPGMLLAIQELILIIGTMIQCFQWELPHGPDSPPLDMTERQGLAAPRAHPLVCRVVPRVEPALLFSG</sequence>
<dbReference type="PROSITE" id="PS00086">
    <property type="entry name" value="CYTOCHROME_P450"/>
    <property type="match status" value="1"/>
</dbReference>
<dbReference type="FunFam" id="1.10.630.10:FF:000019">
    <property type="entry name" value="Cytochrome P450 family protein"/>
    <property type="match status" value="1"/>
</dbReference>
<keyword evidence="5 10" id="KW-0479">Metal-binding</keyword>
<dbReference type="GO" id="GO:0016020">
    <property type="term" value="C:membrane"/>
    <property type="evidence" value="ECO:0007669"/>
    <property type="project" value="UniProtKB-SubCell"/>
</dbReference>
<evidence type="ECO:0000256" key="9">
    <source>
        <dbReference type="ARBA" id="ARBA00023136"/>
    </source>
</evidence>
<dbReference type="PRINTS" id="PR00463">
    <property type="entry name" value="EP450I"/>
</dbReference>
<evidence type="ECO:0000313" key="13">
    <source>
        <dbReference type="Proteomes" id="UP001190926"/>
    </source>
</evidence>
<dbReference type="Gene3D" id="1.10.630.10">
    <property type="entry name" value="Cytochrome P450"/>
    <property type="match status" value="1"/>
</dbReference>
<dbReference type="InterPro" id="IPR001128">
    <property type="entry name" value="Cyt_P450"/>
</dbReference>
<dbReference type="GO" id="GO:0020037">
    <property type="term" value="F:heme binding"/>
    <property type="evidence" value="ECO:0007669"/>
    <property type="project" value="InterPro"/>
</dbReference>
<dbReference type="SUPFAM" id="SSF48264">
    <property type="entry name" value="Cytochrome P450"/>
    <property type="match status" value="1"/>
</dbReference>
<organism evidence="12 13">
    <name type="scientific">Perilla frutescens var. hirtella</name>
    <name type="common">Perilla citriodora</name>
    <name type="synonym">Perilla setoyensis</name>
    <dbReference type="NCBI Taxonomy" id="608512"/>
    <lineage>
        <taxon>Eukaryota</taxon>
        <taxon>Viridiplantae</taxon>
        <taxon>Streptophyta</taxon>
        <taxon>Embryophyta</taxon>
        <taxon>Tracheophyta</taxon>
        <taxon>Spermatophyta</taxon>
        <taxon>Magnoliopsida</taxon>
        <taxon>eudicotyledons</taxon>
        <taxon>Gunneridae</taxon>
        <taxon>Pentapetalae</taxon>
        <taxon>asterids</taxon>
        <taxon>lamiids</taxon>
        <taxon>Lamiales</taxon>
        <taxon>Lamiaceae</taxon>
        <taxon>Nepetoideae</taxon>
        <taxon>Elsholtzieae</taxon>
        <taxon>Perilla</taxon>
    </lineage>
</organism>
<dbReference type="Pfam" id="PF00067">
    <property type="entry name" value="p450"/>
    <property type="match status" value="1"/>
</dbReference>
<dbReference type="InterPro" id="IPR017972">
    <property type="entry name" value="Cyt_P450_CS"/>
</dbReference>
<keyword evidence="4 10" id="KW-0349">Heme</keyword>
<proteinExistence type="inferred from homology"/>
<comment type="caution">
    <text evidence="12">The sequence shown here is derived from an EMBL/GenBank/DDBJ whole genome shotgun (WGS) entry which is preliminary data.</text>
</comment>
<feature type="binding site" description="axial binding residue" evidence="10">
    <location>
        <position position="442"/>
    </location>
    <ligand>
        <name>heme</name>
        <dbReference type="ChEBI" id="CHEBI:30413"/>
    </ligand>
    <ligandPart>
        <name>Fe</name>
        <dbReference type="ChEBI" id="CHEBI:18248"/>
    </ligandPart>
</feature>
<evidence type="ECO:0000256" key="10">
    <source>
        <dbReference type="PIRSR" id="PIRSR602401-1"/>
    </source>
</evidence>
<keyword evidence="7 10" id="KW-0408">Iron</keyword>
<evidence type="ECO:0000313" key="12">
    <source>
        <dbReference type="EMBL" id="KAH6822017.1"/>
    </source>
</evidence>
<keyword evidence="9" id="KW-0472">Membrane</keyword>
<keyword evidence="13" id="KW-1185">Reference proteome</keyword>
<evidence type="ECO:0000256" key="5">
    <source>
        <dbReference type="ARBA" id="ARBA00022723"/>
    </source>
</evidence>
<reference evidence="12 13" key="1">
    <citation type="journal article" date="2021" name="Nat. Commun.">
        <title>Incipient diploidization of the medicinal plant Perilla within 10,000 years.</title>
        <authorList>
            <person name="Zhang Y."/>
            <person name="Shen Q."/>
            <person name="Leng L."/>
            <person name="Zhang D."/>
            <person name="Chen S."/>
            <person name="Shi Y."/>
            <person name="Ning Z."/>
            <person name="Chen S."/>
        </authorList>
    </citation>
    <scope>NUCLEOTIDE SEQUENCE [LARGE SCALE GENOMIC DNA]</scope>
    <source>
        <strain evidence="13">cv. PC099</strain>
    </source>
</reference>
<accession>A0AAD4IUW9</accession>
<dbReference type="GO" id="GO:0004497">
    <property type="term" value="F:monooxygenase activity"/>
    <property type="evidence" value="ECO:0007669"/>
    <property type="project" value="UniProtKB-KW"/>
</dbReference>
<evidence type="ECO:0000256" key="1">
    <source>
        <dbReference type="ARBA" id="ARBA00001971"/>
    </source>
</evidence>
<comment type="cofactor">
    <cofactor evidence="1 10">
        <name>heme</name>
        <dbReference type="ChEBI" id="CHEBI:30413"/>
    </cofactor>
</comment>
<dbReference type="PRINTS" id="PR00385">
    <property type="entry name" value="P450"/>
</dbReference>
<dbReference type="PANTHER" id="PTHR47943">
    <property type="entry name" value="CYTOCHROME P450 93A3-LIKE"/>
    <property type="match status" value="1"/>
</dbReference>
<comment type="subcellular location">
    <subcellularLocation>
        <location evidence="2">Membrane</location>
        <topology evidence="2">Single-pass membrane protein</topology>
    </subcellularLocation>
</comment>
<evidence type="ECO:0000256" key="7">
    <source>
        <dbReference type="ARBA" id="ARBA00023004"/>
    </source>
</evidence>
<dbReference type="PANTHER" id="PTHR47943:SF8">
    <property type="entry name" value="CYTOCHROME P450"/>
    <property type="match status" value="1"/>
</dbReference>
<dbReference type="InterPro" id="IPR036396">
    <property type="entry name" value="Cyt_P450_sf"/>
</dbReference>
<dbReference type="AlphaFoldDB" id="A0AAD4IUW9"/>
<dbReference type="Proteomes" id="UP001190926">
    <property type="component" value="Unassembled WGS sequence"/>
</dbReference>
<dbReference type="EMBL" id="SDAM02001747">
    <property type="protein sequence ID" value="KAH6822017.1"/>
    <property type="molecule type" value="Genomic_DNA"/>
</dbReference>
<name>A0AAD4IUW9_PERFH</name>
<evidence type="ECO:0000256" key="11">
    <source>
        <dbReference type="RuleBase" id="RU000461"/>
    </source>
</evidence>
<evidence type="ECO:0000256" key="4">
    <source>
        <dbReference type="ARBA" id="ARBA00022617"/>
    </source>
</evidence>
<evidence type="ECO:0000256" key="8">
    <source>
        <dbReference type="ARBA" id="ARBA00023033"/>
    </source>
</evidence>
<protein>
    <recommendedName>
        <fullName evidence="14">Flavone synthase II</fullName>
    </recommendedName>
</protein>
<keyword evidence="6 11" id="KW-0560">Oxidoreductase</keyword>
<evidence type="ECO:0000256" key="6">
    <source>
        <dbReference type="ARBA" id="ARBA00023002"/>
    </source>
</evidence>
<evidence type="ECO:0000256" key="3">
    <source>
        <dbReference type="ARBA" id="ARBA00010617"/>
    </source>
</evidence>
<evidence type="ECO:0000256" key="2">
    <source>
        <dbReference type="ARBA" id="ARBA00004167"/>
    </source>
</evidence>
<dbReference type="GO" id="GO:0016705">
    <property type="term" value="F:oxidoreductase activity, acting on paired donors, with incorporation or reduction of molecular oxygen"/>
    <property type="evidence" value="ECO:0007669"/>
    <property type="project" value="InterPro"/>
</dbReference>
<dbReference type="InterPro" id="IPR002401">
    <property type="entry name" value="Cyt_P450_E_grp-I"/>
</dbReference>
<gene>
    <name evidence="12" type="ORF">C2S53_014487</name>
</gene>
<keyword evidence="8 11" id="KW-0503">Monooxygenase</keyword>
<comment type="similarity">
    <text evidence="3 11">Belongs to the cytochrome P450 family.</text>
</comment>
<evidence type="ECO:0008006" key="14">
    <source>
        <dbReference type="Google" id="ProtNLM"/>
    </source>
</evidence>
<dbReference type="GO" id="GO:0005506">
    <property type="term" value="F:iron ion binding"/>
    <property type="evidence" value="ECO:0007669"/>
    <property type="project" value="InterPro"/>
</dbReference>